<dbReference type="InterPro" id="IPR012337">
    <property type="entry name" value="RNaseH-like_sf"/>
</dbReference>
<protein>
    <submittedName>
        <fullName evidence="17">Gag-pol</fullName>
    </submittedName>
</protein>
<keyword evidence="3" id="KW-0548">Nucleotidyltransferase</keyword>
<dbReference type="GO" id="GO:0003964">
    <property type="term" value="F:RNA-directed DNA polymerase activity"/>
    <property type="evidence" value="ECO:0007669"/>
    <property type="project" value="UniProtKB-KW"/>
</dbReference>
<dbReference type="InterPro" id="IPR000477">
    <property type="entry name" value="RT_dom"/>
</dbReference>
<keyword evidence="9" id="KW-0460">Magnesium</keyword>
<dbReference type="InterPro" id="IPR050951">
    <property type="entry name" value="Retrovirus_Pol_polyprotein"/>
</dbReference>
<name>A0A075T9N5_CAMSI</name>
<evidence type="ECO:0000259" key="16">
    <source>
        <dbReference type="PROSITE" id="PS50994"/>
    </source>
</evidence>
<evidence type="ECO:0000256" key="6">
    <source>
        <dbReference type="ARBA" id="ARBA00022750"/>
    </source>
</evidence>
<dbReference type="InterPro" id="IPR041373">
    <property type="entry name" value="RT_RNaseH"/>
</dbReference>
<feature type="domain" description="Integrase catalytic" evidence="16">
    <location>
        <begin position="561"/>
        <end position="726"/>
    </location>
</feature>
<keyword evidence="4" id="KW-0540">Nuclease</keyword>
<dbReference type="InterPro" id="IPR043502">
    <property type="entry name" value="DNA/RNA_pol_sf"/>
</dbReference>
<dbReference type="Gene3D" id="1.10.340.70">
    <property type="match status" value="1"/>
</dbReference>
<keyword evidence="8" id="KW-0378">Hydrolase</keyword>
<feature type="non-terminal residue" evidence="17">
    <location>
        <position position="1"/>
    </location>
</feature>
<dbReference type="GO" id="GO:0015074">
    <property type="term" value="P:DNA integration"/>
    <property type="evidence" value="ECO:0007669"/>
    <property type="project" value="UniProtKB-KW"/>
</dbReference>
<dbReference type="PROSITE" id="PS50994">
    <property type="entry name" value="INTEGRASE"/>
    <property type="match status" value="1"/>
</dbReference>
<feature type="domain" description="Reverse transcriptase" evidence="15">
    <location>
        <begin position="17"/>
        <end position="196"/>
    </location>
</feature>
<evidence type="ECO:0000259" key="15">
    <source>
        <dbReference type="PROSITE" id="PS50878"/>
    </source>
</evidence>
<dbReference type="GO" id="GO:0004190">
    <property type="term" value="F:aspartic-type endopeptidase activity"/>
    <property type="evidence" value="ECO:0007669"/>
    <property type="project" value="UniProtKB-KW"/>
</dbReference>
<keyword evidence="5" id="KW-0479">Metal-binding</keyword>
<evidence type="ECO:0000256" key="9">
    <source>
        <dbReference type="ARBA" id="ARBA00022842"/>
    </source>
</evidence>
<reference evidence="17" key="1">
    <citation type="submission" date="2014-06" db="EMBL/GenBank/DDBJ databases">
        <title>Construction of suppression subtractive hybridization librariies of white tea by vesicular arbuscular.</title>
        <authorList>
            <person name="Li Y.H."/>
            <person name="Lu L.J."/>
            <person name="Fan Y.F."/>
        </authorList>
    </citation>
    <scope>NUCLEOTIDE SEQUENCE</scope>
</reference>
<evidence type="ECO:0000256" key="10">
    <source>
        <dbReference type="ARBA" id="ARBA00022908"/>
    </source>
</evidence>
<dbReference type="Pfam" id="PF17921">
    <property type="entry name" value="Integrase_H2C2"/>
    <property type="match status" value="1"/>
</dbReference>
<keyword evidence="12" id="KW-0239">DNA-directed DNA polymerase</keyword>
<dbReference type="SUPFAM" id="SSF56672">
    <property type="entry name" value="DNA/RNA polymerases"/>
    <property type="match status" value="1"/>
</dbReference>
<evidence type="ECO:0000256" key="12">
    <source>
        <dbReference type="ARBA" id="ARBA00022932"/>
    </source>
</evidence>
<dbReference type="FunFam" id="3.10.10.10:FF:000007">
    <property type="entry name" value="Retrovirus-related Pol polyprotein from transposon 17.6-like Protein"/>
    <property type="match status" value="1"/>
</dbReference>
<evidence type="ECO:0000256" key="2">
    <source>
        <dbReference type="ARBA" id="ARBA00022679"/>
    </source>
</evidence>
<keyword evidence="1" id="KW-0645">Protease</keyword>
<dbReference type="InterPro" id="IPR043128">
    <property type="entry name" value="Rev_trsase/Diguanyl_cyclase"/>
</dbReference>
<dbReference type="InterPro" id="IPR001584">
    <property type="entry name" value="Integrase_cat-core"/>
</dbReference>
<dbReference type="Pfam" id="PF00078">
    <property type="entry name" value="RVT_1"/>
    <property type="match status" value="1"/>
</dbReference>
<dbReference type="Pfam" id="PF17917">
    <property type="entry name" value="RT_RNaseH"/>
    <property type="match status" value="1"/>
</dbReference>
<dbReference type="Pfam" id="PF00665">
    <property type="entry name" value="rve"/>
    <property type="match status" value="1"/>
</dbReference>
<evidence type="ECO:0000256" key="14">
    <source>
        <dbReference type="ARBA" id="ARBA00023172"/>
    </source>
</evidence>
<dbReference type="AlphaFoldDB" id="A0A075T9N5"/>
<dbReference type="PROSITE" id="PS50878">
    <property type="entry name" value="RT_POL"/>
    <property type="match status" value="1"/>
</dbReference>
<dbReference type="Gene3D" id="3.30.70.270">
    <property type="match status" value="2"/>
</dbReference>
<evidence type="ECO:0000256" key="4">
    <source>
        <dbReference type="ARBA" id="ARBA00022722"/>
    </source>
</evidence>
<dbReference type="GO" id="GO:0003887">
    <property type="term" value="F:DNA-directed DNA polymerase activity"/>
    <property type="evidence" value="ECO:0007669"/>
    <property type="project" value="UniProtKB-KW"/>
</dbReference>
<dbReference type="InterPro" id="IPR036397">
    <property type="entry name" value="RNaseH_sf"/>
</dbReference>
<dbReference type="CDD" id="cd01647">
    <property type="entry name" value="RT_LTR"/>
    <property type="match status" value="1"/>
</dbReference>
<dbReference type="GO" id="GO:0006310">
    <property type="term" value="P:DNA recombination"/>
    <property type="evidence" value="ECO:0007669"/>
    <property type="project" value="UniProtKB-KW"/>
</dbReference>
<evidence type="ECO:0000256" key="5">
    <source>
        <dbReference type="ARBA" id="ARBA00022723"/>
    </source>
</evidence>
<evidence type="ECO:0000313" key="17">
    <source>
        <dbReference type="EMBL" id="AIG55302.1"/>
    </source>
</evidence>
<evidence type="ECO:0000256" key="1">
    <source>
        <dbReference type="ARBA" id="ARBA00022670"/>
    </source>
</evidence>
<dbReference type="PANTHER" id="PTHR37984">
    <property type="entry name" value="PROTEIN CBG26694"/>
    <property type="match status" value="1"/>
</dbReference>
<accession>A0A075T9N5</accession>
<dbReference type="GO" id="GO:0006508">
    <property type="term" value="P:proteolysis"/>
    <property type="evidence" value="ECO:0007669"/>
    <property type="project" value="UniProtKB-KW"/>
</dbReference>
<keyword evidence="2" id="KW-0808">Transferase</keyword>
<dbReference type="EMBL" id="KJ946251">
    <property type="protein sequence ID" value="AIG55302.1"/>
    <property type="molecule type" value="mRNA"/>
</dbReference>
<evidence type="ECO:0000256" key="13">
    <source>
        <dbReference type="ARBA" id="ARBA00023125"/>
    </source>
</evidence>
<dbReference type="Gene3D" id="3.30.420.10">
    <property type="entry name" value="Ribonuclease H-like superfamily/Ribonuclease H"/>
    <property type="match status" value="1"/>
</dbReference>
<sequence length="923" mass="106888">MAPAEFVELKVQLQELLDKGFVRPSVSPWGAPALFVKKKDGALRLCIDYRKLNRATVKNKYPMPRIDDLFDQLKGSRCFSKIDLRSGYQQLRVREEDIPKTAFRTRYGHYEFLVMPFGLTNAPAVFMDLMNRIFWEFLDRFVVVFVDDILIYSPSEEEHEEHLRVVLELLRAHRLYAKFGKCEFWLREVKFLGHVVSGEGVSVDTSKVEAVQDWAQPKNVFEIRNFLGLAGYYRQFVKDFSRLASPLTRLTRKGVKFVWSETCEKSFQELKVRLTTAPVLIIPERGLGYAVYCDASREGLGCVLMQEGKVVAYGSRQLKIHEKNYPTHDLELTAVIFALKIWRHYLYGEKFEVFSDHKSFKYLFTQRDLNLRQRWWMEFIEDYDFELHCHPGKANVVADALSRKTISDVACIAIREWEMLGALGEFDLLLGESVEAAALFSVVAQPTLVTRVLEAQRGDLEIESLREKISSGKVEKGLTVYPEQSVRYRDRLFVPESCREEVLGEFHHSRLAVHPGGTKMYQDLGRQFWWRGMKRDVAVFVSKCLTCQQVKAEHQRPAGLLQPLPIAEWKWEHITMDFVVGLPRTQRGSDAIWVVVDRLTKSAHFIPMRVRDSMDHLADLYIRDVVRLHGVPVTIVSDRDPCFTARLWQSLQSALGTKLTFSTAYHPQTDGQSERTIQILEDMLRGCVLDFSGTWERHLPLVEFAYNNSFQSSIGMAPFEALYGRPCRSPVFWADVGDAPLLGPELVRETTKKIELIRKRLVTAQSRQKSYADRRKRAMVFEVGDHVFLKISPRRGLMRFGKSGKLSPRFIGPFEILERIGEVAYRLALLPKLSGVHDVFYVSILQKYEPDPSHVLDWTDLEVDEDASYEERPVRVLDRRDQVLRGKTIPLVKVLWKHHGVEEATWERELEVREKYPDMFIDV</sequence>
<keyword evidence="6" id="KW-0064">Aspartyl protease</keyword>
<dbReference type="SUPFAM" id="SSF53098">
    <property type="entry name" value="Ribonuclease H-like"/>
    <property type="match status" value="1"/>
</dbReference>
<dbReference type="GO" id="GO:0004519">
    <property type="term" value="F:endonuclease activity"/>
    <property type="evidence" value="ECO:0007669"/>
    <property type="project" value="UniProtKB-KW"/>
</dbReference>
<keyword evidence="10" id="KW-0229">DNA integration</keyword>
<keyword evidence="14" id="KW-0233">DNA recombination</keyword>
<evidence type="ECO:0000256" key="8">
    <source>
        <dbReference type="ARBA" id="ARBA00022801"/>
    </source>
</evidence>
<keyword evidence="7" id="KW-0255">Endonuclease</keyword>
<dbReference type="Pfam" id="PF24626">
    <property type="entry name" value="SH3_Tf2-1"/>
    <property type="match status" value="1"/>
</dbReference>
<dbReference type="InterPro" id="IPR041588">
    <property type="entry name" value="Integrase_H2C2"/>
</dbReference>
<dbReference type="InterPro" id="IPR056924">
    <property type="entry name" value="SH3_Tf2-1"/>
</dbReference>
<dbReference type="CDD" id="cd09274">
    <property type="entry name" value="RNase_HI_RT_Ty3"/>
    <property type="match status" value="1"/>
</dbReference>
<dbReference type="Gene3D" id="3.10.10.10">
    <property type="entry name" value="HIV Type 1 Reverse Transcriptase, subunit A, domain 1"/>
    <property type="match status" value="1"/>
</dbReference>
<evidence type="ECO:0000256" key="7">
    <source>
        <dbReference type="ARBA" id="ARBA00022759"/>
    </source>
</evidence>
<dbReference type="FunFam" id="3.30.70.270:FF:000020">
    <property type="entry name" value="Transposon Tf2-6 polyprotein-like Protein"/>
    <property type="match status" value="1"/>
</dbReference>
<dbReference type="PANTHER" id="PTHR37984:SF5">
    <property type="entry name" value="PROTEIN NYNRIN-LIKE"/>
    <property type="match status" value="1"/>
</dbReference>
<dbReference type="GO" id="GO:0003677">
    <property type="term" value="F:DNA binding"/>
    <property type="evidence" value="ECO:0007669"/>
    <property type="project" value="UniProtKB-KW"/>
</dbReference>
<dbReference type="GO" id="GO:0046872">
    <property type="term" value="F:metal ion binding"/>
    <property type="evidence" value="ECO:0007669"/>
    <property type="project" value="UniProtKB-KW"/>
</dbReference>
<evidence type="ECO:0000256" key="11">
    <source>
        <dbReference type="ARBA" id="ARBA00022918"/>
    </source>
</evidence>
<evidence type="ECO:0000256" key="3">
    <source>
        <dbReference type="ARBA" id="ARBA00022695"/>
    </source>
</evidence>
<dbReference type="FunFam" id="1.10.340.70:FF:000001">
    <property type="entry name" value="Retrovirus-related Pol polyprotein from transposon gypsy-like Protein"/>
    <property type="match status" value="1"/>
</dbReference>
<keyword evidence="11" id="KW-0695">RNA-directed DNA polymerase</keyword>
<proteinExistence type="evidence at transcript level"/>
<keyword evidence="13" id="KW-0238">DNA-binding</keyword>
<organism evidence="17">
    <name type="scientific">Camellia sinensis</name>
    <name type="common">Tea plant</name>
    <name type="synonym">Thea sinensis</name>
    <dbReference type="NCBI Taxonomy" id="4442"/>
    <lineage>
        <taxon>Eukaryota</taxon>
        <taxon>Viridiplantae</taxon>
        <taxon>Streptophyta</taxon>
        <taxon>Embryophyta</taxon>
        <taxon>Tracheophyta</taxon>
        <taxon>Spermatophyta</taxon>
        <taxon>Magnoliopsida</taxon>
        <taxon>eudicotyledons</taxon>
        <taxon>Gunneridae</taxon>
        <taxon>Pentapetalae</taxon>
        <taxon>asterids</taxon>
        <taxon>Ericales</taxon>
        <taxon>Theaceae</taxon>
        <taxon>Camellia</taxon>
    </lineage>
</organism>